<dbReference type="PANTHER" id="PTHR13017:SF0">
    <property type="entry name" value="METHENYLTETRAHYDROFOLATE SYNTHASE DOMAIN-CONTAINING PROTEIN"/>
    <property type="match status" value="1"/>
</dbReference>
<reference evidence="4" key="2">
    <citation type="submission" date="2025-09" db="UniProtKB">
        <authorList>
            <consortium name="Ensembl"/>
        </authorList>
    </citation>
    <scope>IDENTIFICATION</scope>
</reference>
<dbReference type="InterPro" id="IPR024185">
    <property type="entry name" value="FTHF_cligase-like_sf"/>
</dbReference>
<dbReference type="GO" id="GO:0003723">
    <property type="term" value="F:RNA binding"/>
    <property type="evidence" value="ECO:0007669"/>
    <property type="project" value="UniProtKB-KW"/>
</dbReference>
<feature type="compositionally biased region" description="Basic and acidic residues" evidence="3">
    <location>
        <begin position="271"/>
        <end position="280"/>
    </location>
</feature>
<dbReference type="Gene3D" id="3.40.50.10420">
    <property type="entry name" value="NagB/RpiA/CoA transferase-like"/>
    <property type="match status" value="1"/>
</dbReference>
<sequence>MEATSAPVRWLRAGPPTRAAERAGSPVSKWDIRNKIWDYMEANNLADFPRPVHHRIPNFKGSFQTGVSIKSWDGFGQAREVKVDPDKPLEGIRLSMLQARKTLLVPTPRLRTGLFNRIEPPPGATKETLRKCATSQGVRDYSVPVGLDAKVHVDLVVVGSVAVSEKGWRIGKGEGFADMEYAMMASMGAVGQKTTVITAVHDCQVVDIPEELLDDHDLTVDYILTPTRIIKTECKRPKPWGIMWHKISQETLKKIPVLKILHGREKLEGKDVLLKDEPHDTSTMGKTPRGANENFPEGSRPQAEASLAQPRREGEALSDERGHLGAPATVYVGNISSETRTSQAQFLQLFFICFSLQSPNHPGCSALHFFESLSITKTIQVEKDLQQHVKGCNWHMSSHTHHKATLIRCLVIHGP</sequence>
<accession>A0A8C5WTE5</accession>
<evidence type="ECO:0000256" key="2">
    <source>
        <dbReference type="ARBA" id="ARBA00022884"/>
    </source>
</evidence>
<dbReference type="Proteomes" id="UP000694406">
    <property type="component" value="Unplaced"/>
</dbReference>
<gene>
    <name evidence="4" type="primary">MTHFSD</name>
</gene>
<dbReference type="InterPro" id="IPR002698">
    <property type="entry name" value="FTHF_cligase"/>
</dbReference>
<keyword evidence="2" id="KW-0694">RNA-binding</keyword>
<keyword evidence="5" id="KW-1185">Reference proteome</keyword>
<dbReference type="FunFam" id="3.40.50.10420:FF:000001">
    <property type="entry name" value="Methenyltetrahydrofolate synthase domain-containing protein"/>
    <property type="match status" value="1"/>
</dbReference>
<feature type="region of interest" description="Disordered" evidence="3">
    <location>
        <begin position="271"/>
        <end position="320"/>
    </location>
</feature>
<evidence type="ECO:0000313" key="5">
    <source>
        <dbReference type="Proteomes" id="UP000694406"/>
    </source>
</evidence>
<evidence type="ECO:0000256" key="3">
    <source>
        <dbReference type="SAM" id="MobiDB-lite"/>
    </source>
</evidence>
<dbReference type="AlphaFoldDB" id="A0A8C5WTE5"/>
<dbReference type="Ensembl" id="ENSLLTT00000012074.1">
    <property type="protein sequence ID" value="ENSLLTP00000011614.1"/>
    <property type="gene ID" value="ENSLLTG00000008924.1"/>
</dbReference>
<dbReference type="Pfam" id="PF01812">
    <property type="entry name" value="5-FTHF_cyc-lig"/>
    <property type="match status" value="1"/>
</dbReference>
<feature type="compositionally biased region" description="Basic and acidic residues" evidence="3">
    <location>
        <begin position="310"/>
        <end position="320"/>
    </location>
</feature>
<proteinExistence type="predicted"/>
<name>A0A8C5WTE5_LATLA</name>
<dbReference type="InterPro" id="IPR037171">
    <property type="entry name" value="NagB/RpiA_transferase-like"/>
</dbReference>
<organism evidence="4 5">
    <name type="scientific">Laticauda laticaudata</name>
    <name type="common">Blue-ringed sea krait</name>
    <name type="synonym">Blue-lipped sea krait</name>
    <dbReference type="NCBI Taxonomy" id="8630"/>
    <lineage>
        <taxon>Eukaryota</taxon>
        <taxon>Metazoa</taxon>
        <taxon>Chordata</taxon>
        <taxon>Craniata</taxon>
        <taxon>Vertebrata</taxon>
        <taxon>Euteleostomi</taxon>
        <taxon>Lepidosauria</taxon>
        <taxon>Squamata</taxon>
        <taxon>Bifurcata</taxon>
        <taxon>Unidentata</taxon>
        <taxon>Episquamata</taxon>
        <taxon>Toxicofera</taxon>
        <taxon>Serpentes</taxon>
        <taxon>Colubroidea</taxon>
        <taxon>Elapidae</taxon>
        <taxon>Laticaudinae</taxon>
        <taxon>Laticauda</taxon>
    </lineage>
</organism>
<dbReference type="SUPFAM" id="SSF100950">
    <property type="entry name" value="NagB/RpiA/CoA transferase-like"/>
    <property type="match status" value="1"/>
</dbReference>
<dbReference type="PANTHER" id="PTHR13017">
    <property type="entry name" value="5-FORMYLTETRAHYDROFOLATE CYCLO-LIGASE-RELATED"/>
    <property type="match status" value="1"/>
</dbReference>
<evidence type="ECO:0000256" key="1">
    <source>
        <dbReference type="ARBA" id="ARBA00015518"/>
    </source>
</evidence>
<reference evidence="4" key="1">
    <citation type="submission" date="2025-08" db="UniProtKB">
        <authorList>
            <consortium name="Ensembl"/>
        </authorList>
    </citation>
    <scope>IDENTIFICATION</scope>
</reference>
<dbReference type="GO" id="GO:0005737">
    <property type="term" value="C:cytoplasm"/>
    <property type="evidence" value="ECO:0007669"/>
    <property type="project" value="TreeGrafter"/>
</dbReference>
<dbReference type="GeneTree" id="ENSGT00390000011730"/>
<evidence type="ECO:0000313" key="4">
    <source>
        <dbReference type="Ensembl" id="ENSLLTP00000011614.1"/>
    </source>
</evidence>
<protein>
    <recommendedName>
        <fullName evidence="1">Methenyltetrahydrofolate synthase domain-containing protein</fullName>
    </recommendedName>
</protein>